<dbReference type="Pfam" id="PF14030">
    <property type="entry name" value="DUF4245"/>
    <property type="match status" value="1"/>
</dbReference>
<evidence type="ECO:0000256" key="1">
    <source>
        <dbReference type="SAM" id="Phobius"/>
    </source>
</evidence>
<gene>
    <name evidence="2" type="ORF">GCM10023226_16080</name>
</gene>
<comment type="caution">
    <text evidence="2">The sequence shown here is derived from an EMBL/GenBank/DDBJ whole genome shotgun (WGS) entry which is preliminary data.</text>
</comment>
<protein>
    <recommendedName>
        <fullName evidence="4">DUF4245 domain-containing protein</fullName>
    </recommendedName>
</protein>
<feature type="transmembrane region" description="Helical" evidence="1">
    <location>
        <begin position="24"/>
        <end position="42"/>
    </location>
</feature>
<evidence type="ECO:0000313" key="2">
    <source>
        <dbReference type="EMBL" id="GAA4679658.1"/>
    </source>
</evidence>
<keyword evidence="1" id="KW-0472">Membrane</keyword>
<evidence type="ECO:0000313" key="3">
    <source>
        <dbReference type="Proteomes" id="UP001500621"/>
    </source>
</evidence>
<keyword evidence="1" id="KW-1133">Transmembrane helix</keyword>
<name>A0ABP8W376_9ACTN</name>
<keyword evidence="3" id="KW-1185">Reference proteome</keyword>
<proteinExistence type="predicted"/>
<evidence type="ECO:0008006" key="4">
    <source>
        <dbReference type="Google" id="ProtNLM"/>
    </source>
</evidence>
<keyword evidence="1" id="KW-0812">Transmembrane</keyword>
<dbReference type="EMBL" id="BAABIM010000002">
    <property type="protein sequence ID" value="GAA4679658.1"/>
    <property type="molecule type" value="Genomic_DNA"/>
</dbReference>
<organism evidence="2 3">
    <name type="scientific">Nocardioides nanhaiensis</name>
    <dbReference type="NCBI Taxonomy" id="1476871"/>
    <lineage>
        <taxon>Bacteria</taxon>
        <taxon>Bacillati</taxon>
        <taxon>Actinomycetota</taxon>
        <taxon>Actinomycetes</taxon>
        <taxon>Propionibacteriales</taxon>
        <taxon>Nocardioidaceae</taxon>
        <taxon>Nocardioides</taxon>
    </lineage>
</organism>
<sequence length="194" mass="20451">MGAVSEPTPEPTGKAARYQRSTGALVGSMIVTVVVVVLVVVLRGCISADLEVTPESVDYRESVSQAQGADIEVVYPPALPEGWIATQVEVEPGEPPGFSLNMLTGDQQFVGVRQSSEDDVDDLLDELVDESADEAGTYEAQASVAPTWEVYTDDGGDRAYATTFGDYSLLVYGPVDAADLEGLVESLTTAPVTS</sequence>
<accession>A0ABP8W376</accession>
<dbReference type="Proteomes" id="UP001500621">
    <property type="component" value="Unassembled WGS sequence"/>
</dbReference>
<reference evidence="3" key="1">
    <citation type="journal article" date="2019" name="Int. J. Syst. Evol. Microbiol.">
        <title>The Global Catalogue of Microorganisms (GCM) 10K type strain sequencing project: providing services to taxonomists for standard genome sequencing and annotation.</title>
        <authorList>
            <consortium name="The Broad Institute Genomics Platform"/>
            <consortium name="The Broad Institute Genome Sequencing Center for Infectious Disease"/>
            <person name="Wu L."/>
            <person name="Ma J."/>
        </authorList>
    </citation>
    <scope>NUCLEOTIDE SEQUENCE [LARGE SCALE GENOMIC DNA]</scope>
    <source>
        <strain evidence="3">JCM 18127</strain>
    </source>
</reference>
<dbReference type="InterPro" id="IPR025339">
    <property type="entry name" value="DUF4245"/>
</dbReference>